<sequence length="72" mass="7775">MRAANMPSPTRTWKLISLALAVALIVALAELHRSSTASHPATGTLATANNATNLERLVLSPNARRVHERYSL</sequence>
<evidence type="ECO:0000313" key="2">
    <source>
        <dbReference type="Proteomes" id="UP000005268"/>
    </source>
</evidence>
<dbReference type="KEGG" id="ppi:YSA_07578"/>
<dbReference type="EMBL" id="CP003588">
    <property type="protein sequence ID" value="AFK70860.1"/>
    <property type="molecule type" value="Genomic_DNA"/>
</dbReference>
<organism evidence="1 2">
    <name type="scientific">Pseudomonas putida ND6</name>
    <dbReference type="NCBI Taxonomy" id="231023"/>
    <lineage>
        <taxon>Bacteria</taxon>
        <taxon>Pseudomonadati</taxon>
        <taxon>Pseudomonadota</taxon>
        <taxon>Gammaproteobacteria</taxon>
        <taxon>Pseudomonadales</taxon>
        <taxon>Pseudomonadaceae</taxon>
        <taxon>Pseudomonas</taxon>
    </lineage>
</organism>
<accession>I3UZD9</accession>
<name>I3UZD9_PSEPU</name>
<dbReference type="HOGENOM" id="CLU_2719281_0_0_6"/>
<dbReference type="Proteomes" id="UP000005268">
    <property type="component" value="Chromosome"/>
</dbReference>
<evidence type="ECO:0000313" key="1">
    <source>
        <dbReference type="EMBL" id="AFK70860.1"/>
    </source>
</evidence>
<reference evidence="1 2" key="1">
    <citation type="journal article" date="2012" name="J. Bacteriol.">
        <title>Complete Genome Sequence of the Naphthalene-Degrading Pseudomonas putida Strain ND6.</title>
        <authorList>
            <person name="Li S."/>
            <person name="Zhao H."/>
            <person name="Li Y."/>
            <person name="Niu S."/>
            <person name="Cai B."/>
        </authorList>
    </citation>
    <scope>NUCLEOTIDE SEQUENCE [LARGE SCALE GENOMIC DNA]</scope>
    <source>
        <strain evidence="1 2">ND6</strain>
    </source>
</reference>
<protein>
    <submittedName>
        <fullName evidence="1">Uncharacterized protein</fullName>
    </submittedName>
</protein>
<gene>
    <name evidence="1" type="ORF">YSA_07578</name>
</gene>
<dbReference type="AlphaFoldDB" id="I3UZD9"/>
<proteinExistence type="predicted"/>